<name>A0ABS1TFC1_9CLOT</name>
<dbReference type="Proteomes" id="UP000632377">
    <property type="component" value="Unassembled WGS sequence"/>
</dbReference>
<keyword evidence="1" id="KW-1133">Transmembrane helix</keyword>
<feature type="transmembrane region" description="Helical" evidence="1">
    <location>
        <begin position="92"/>
        <end position="114"/>
    </location>
</feature>
<gene>
    <name evidence="2" type="ORF">JK636_20365</name>
</gene>
<evidence type="ECO:0000256" key="1">
    <source>
        <dbReference type="SAM" id="Phobius"/>
    </source>
</evidence>
<feature type="transmembrane region" description="Helical" evidence="1">
    <location>
        <begin position="32"/>
        <end position="50"/>
    </location>
</feature>
<proteinExistence type="predicted"/>
<protein>
    <submittedName>
        <fullName evidence="2">Uncharacterized protein</fullName>
    </submittedName>
</protein>
<feature type="transmembrane region" description="Helical" evidence="1">
    <location>
        <begin position="62"/>
        <end position="80"/>
    </location>
</feature>
<accession>A0ABS1TFC1</accession>
<dbReference type="EMBL" id="JAESWC010000018">
    <property type="protein sequence ID" value="MBL4938070.1"/>
    <property type="molecule type" value="Genomic_DNA"/>
</dbReference>
<keyword evidence="3" id="KW-1185">Reference proteome</keyword>
<sequence>MFKKANSKNEEVSIYGIVDERTKAVVYQGDAYTGRFMLFAVLIDVVLRGFKFNISFIDSNWDLMLIVIIGGFISTAYQIKNKVIFNRPLSKSFYFVILLMGFSALAAFILAYLFSRQ</sequence>
<reference evidence="2 3" key="1">
    <citation type="submission" date="2021-01" db="EMBL/GenBank/DDBJ databases">
        <title>Genome public.</title>
        <authorList>
            <person name="Liu C."/>
            <person name="Sun Q."/>
        </authorList>
    </citation>
    <scope>NUCLEOTIDE SEQUENCE [LARGE SCALE GENOMIC DNA]</scope>
    <source>
        <strain evidence="2 3">YIM B02515</strain>
    </source>
</reference>
<comment type="caution">
    <text evidence="2">The sequence shown here is derived from an EMBL/GenBank/DDBJ whole genome shotgun (WGS) entry which is preliminary data.</text>
</comment>
<organism evidence="2 3">
    <name type="scientific">Clostridium rhizosphaerae</name>
    <dbReference type="NCBI Taxonomy" id="2803861"/>
    <lineage>
        <taxon>Bacteria</taxon>
        <taxon>Bacillati</taxon>
        <taxon>Bacillota</taxon>
        <taxon>Clostridia</taxon>
        <taxon>Eubacteriales</taxon>
        <taxon>Clostridiaceae</taxon>
        <taxon>Clostridium</taxon>
    </lineage>
</organism>
<keyword evidence="1" id="KW-0472">Membrane</keyword>
<evidence type="ECO:0000313" key="2">
    <source>
        <dbReference type="EMBL" id="MBL4938070.1"/>
    </source>
</evidence>
<evidence type="ECO:0000313" key="3">
    <source>
        <dbReference type="Proteomes" id="UP000632377"/>
    </source>
</evidence>
<keyword evidence="1" id="KW-0812">Transmembrane</keyword>